<dbReference type="PANTHER" id="PTHR37017:SF11">
    <property type="entry name" value="ESTERASE_LIPASE_THIOESTERASE DOMAIN-CONTAINING PROTEIN"/>
    <property type="match status" value="1"/>
</dbReference>
<reference evidence="2 3" key="1">
    <citation type="submission" date="2019-02" db="EMBL/GenBank/DDBJ databases">
        <title>Genomic data mining of an Antarctic deep-sea actinobacterium, Janibacterlimosus P3-3-X1.</title>
        <authorList>
            <person name="Liao L."/>
            <person name="Chen B."/>
        </authorList>
    </citation>
    <scope>NUCLEOTIDE SEQUENCE [LARGE SCALE GENOMIC DNA]</scope>
    <source>
        <strain evidence="2 3">P3-3-X1</strain>
    </source>
</reference>
<protein>
    <submittedName>
        <fullName evidence="2">Alpha/beta hydrolase</fullName>
    </submittedName>
</protein>
<evidence type="ECO:0000313" key="3">
    <source>
        <dbReference type="Proteomes" id="UP000290408"/>
    </source>
</evidence>
<gene>
    <name evidence="2" type="ORF">EXU32_13335</name>
</gene>
<dbReference type="PANTHER" id="PTHR37017">
    <property type="entry name" value="AB HYDROLASE-1 DOMAIN-CONTAINING PROTEIN-RELATED"/>
    <property type="match status" value="1"/>
</dbReference>
<dbReference type="InterPro" id="IPR052897">
    <property type="entry name" value="Sec-Metab_Biosynth_Hydrolase"/>
</dbReference>
<dbReference type="Proteomes" id="UP000290408">
    <property type="component" value="Chromosome"/>
</dbReference>
<dbReference type="RefSeq" id="WP_068424590.1">
    <property type="nucleotide sequence ID" value="NZ_CP036164.1"/>
</dbReference>
<evidence type="ECO:0000259" key="1">
    <source>
        <dbReference type="Pfam" id="PF12697"/>
    </source>
</evidence>
<dbReference type="SUPFAM" id="SSF53474">
    <property type="entry name" value="alpha/beta-Hydrolases"/>
    <property type="match status" value="1"/>
</dbReference>
<dbReference type="Gene3D" id="3.40.50.1820">
    <property type="entry name" value="alpha/beta hydrolase"/>
    <property type="match status" value="1"/>
</dbReference>
<sequence>MTHDDGSDRGTDLAVVFIHGANHSGACWRPTIAELAKAAPGLRTLGVDLPGRRTQPGNLRSLTVAACVDSVVRQIDEAGINRVFLVAHSLGGITQLGVIAQLGPERVLGALYLAACIPPDGASANSTLKQPVRGIIGLVTRLSRGQAKPVPRPVASWMFTNGMDRATRERALSELVPDSTGLSAEAVYRRRLPRVPTTYVVTLQDHSLRPSAQRQFIDNLGHVDEVVELDACHNAMQSHPIEVARLIIERMTLAFG</sequence>
<proteinExistence type="predicted"/>
<dbReference type="AlphaFoldDB" id="A0A4P6MTN6"/>
<keyword evidence="2" id="KW-0378">Hydrolase</keyword>
<dbReference type="OrthoDB" id="9814966at2"/>
<dbReference type="InterPro" id="IPR000073">
    <property type="entry name" value="AB_hydrolase_1"/>
</dbReference>
<evidence type="ECO:0000313" key="2">
    <source>
        <dbReference type="EMBL" id="QBF47141.1"/>
    </source>
</evidence>
<dbReference type="InterPro" id="IPR029058">
    <property type="entry name" value="AB_hydrolase_fold"/>
</dbReference>
<feature type="domain" description="AB hydrolase-1" evidence="1">
    <location>
        <begin position="15"/>
        <end position="245"/>
    </location>
</feature>
<dbReference type="Pfam" id="PF12697">
    <property type="entry name" value="Abhydrolase_6"/>
    <property type="match status" value="1"/>
</dbReference>
<dbReference type="GO" id="GO:0016787">
    <property type="term" value="F:hydrolase activity"/>
    <property type="evidence" value="ECO:0007669"/>
    <property type="project" value="UniProtKB-KW"/>
</dbReference>
<dbReference type="KEGG" id="jli:EXU32_13335"/>
<keyword evidence="3" id="KW-1185">Reference proteome</keyword>
<name>A0A4P6MTN6_9MICO</name>
<accession>A0A4P6MTN6</accession>
<organism evidence="2 3">
    <name type="scientific">Janibacter limosus</name>
    <dbReference type="NCBI Taxonomy" id="53458"/>
    <lineage>
        <taxon>Bacteria</taxon>
        <taxon>Bacillati</taxon>
        <taxon>Actinomycetota</taxon>
        <taxon>Actinomycetes</taxon>
        <taxon>Micrococcales</taxon>
        <taxon>Intrasporangiaceae</taxon>
        <taxon>Janibacter</taxon>
    </lineage>
</organism>
<dbReference type="EMBL" id="CP036164">
    <property type="protein sequence ID" value="QBF47141.1"/>
    <property type="molecule type" value="Genomic_DNA"/>
</dbReference>